<evidence type="ECO:0000256" key="2">
    <source>
        <dbReference type="ARBA" id="ARBA00022723"/>
    </source>
</evidence>
<keyword evidence="1" id="KW-0949">S-adenosyl-L-methionine</keyword>
<name>A0ABQ8UUS1_9EUKA</name>
<dbReference type="InterPro" id="IPR007197">
    <property type="entry name" value="rSAM"/>
</dbReference>
<reference evidence="6" key="1">
    <citation type="journal article" date="2022" name="bioRxiv">
        <title>Genomics of Preaxostyla Flagellates Illuminates Evolutionary Transitions and the Path Towards Mitochondrial Loss.</title>
        <authorList>
            <person name="Novak L.V.F."/>
            <person name="Treitli S.C."/>
            <person name="Pyrih J."/>
            <person name="Halakuc P."/>
            <person name="Pipaliya S.V."/>
            <person name="Vacek V."/>
            <person name="Brzon O."/>
            <person name="Soukal P."/>
            <person name="Eme L."/>
            <person name="Dacks J.B."/>
            <person name="Karnkowska A."/>
            <person name="Elias M."/>
            <person name="Hampl V."/>
        </authorList>
    </citation>
    <scope>NUCLEOTIDE SEQUENCE</scope>
    <source>
        <strain evidence="6">RCP-MX</strain>
    </source>
</reference>
<dbReference type="SUPFAM" id="SSF102114">
    <property type="entry name" value="Radical SAM enzymes"/>
    <property type="match status" value="1"/>
</dbReference>
<feature type="region of interest" description="Disordered" evidence="5">
    <location>
        <begin position="191"/>
        <end position="210"/>
    </location>
</feature>
<keyword evidence="4" id="KW-0411">Iron-sulfur</keyword>
<keyword evidence="3" id="KW-0408">Iron</keyword>
<accession>A0ABQ8UUS1</accession>
<evidence type="ECO:0000313" key="7">
    <source>
        <dbReference type="Proteomes" id="UP001141327"/>
    </source>
</evidence>
<protein>
    <recommendedName>
        <fullName evidence="8">Radical SAM core domain-containing protein</fullName>
    </recommendedName>
</protein>
<comment type="caution">
    <text evidence="6">The sequence shown here is derived from an EMBL/GenBank/DDBJ whole genome shotgun (WGS) entry which is preliminary data.</text>
</comment>
<dbReference type="SFLD" id="SFLDS00029">
    <property type="entry name" value="Radical_SAM"/>
    <property type="match status" value="1"/>
</dbReference>
<evidence type="ECO:0000256" key="1">
    <source>
        <dbReference type="ARBA" id="ARBA00022691"/>
    </source>
</evidence>
<keyword evidence="7" id="KW-1185">Reference proteome</keyword>
<sequence>MEPPQVLDFLEIEVSTGCQMGCPFCYKGYTPDGPKMTPALLADILDILPPSCHCVALGFGDVNDSVIEMFNLTKEKGFVPVTTINGVGLTPALAECLATTCQTVAISCYNSLETPLRAARDLIARKTPEVLLCQIVAVETRQRCHDLIRQVGSDPELAGLGALSFSVLKPSRRGATVRTADGRIRSLPLTHAGPAGGTVAAQPEGKQGQPRTPIDDPEFFAQLTKECSDAGIAVSFDNCAPGQLRHAIQHTLLEKEHWYSQTEADRLLAGLDGCQGCFTTGYINVHADFFPCTFIEGWGAWERGISLEPLLARLPNRRSPPDPAAAPADEDLPPPPPIGTPSAGSPDAEAQRRALWDRWLWDHPRVRAFRKEAEGTATTDRPYRRCLAYGRPALTDW</sequence>
<dbReference type="Proteomes" id="UP001141327">
    <property type="component" value="Unassembled WGS sequence"/>
</dbReference>
<evidence type="ECO:0008006" key="8">
    <source>
        <dbReference type="Google" id="ProtNLM"/>
    </source>
</evidence>
<evidence type="ECO:0000313" key="6">
    <source>
        <dbReference type="EMBL" id="KAJ4462186.1"/>
    </source>
</evidence>
<dbReference type="InterPro" id="IPR013785">
    <property type="entry name" value="Aldolase_TIM"/>
</dbReference>
<dbReference type="Gene3D" id="3.20.20.70">
    <property type="entry name" value="Aldolase class I"/>
    <property type="match status" value="1"/>
</dbReference>
<evidence type="ECO:0000256" key="3">
    <source>
        <dbReference type="ARBA" id="ARBA00023004"/>
    </source>
</evidence>
<organism evidence="6 7">
    <name type="scientific">Paratrimastix pyriformis</name>
    <dbReference type="NCBI Taxonomy" id="342808"/>
    <lineage>
        <taxon>Eukaryota</taxon>
        <taxon>Metamonada</taxon>
        <taxon>Preaxostyla</taxon>
        <taxon>Paratrimastigidae</taxon>
        <taxon>Paratrimastix</taxon>
    </lineage>
</organism>
<feature type="region of interest" description="Disordered" evidence="5">
    <location>
        <begin position="316"/>
        <end position="349"/>
    </location>
</feature>
<dbReference type="InterPro" id="IPR058240">
    <property type="entry name" value="rSAM_sf"/>
</dbReference>
<keyword evidence="2" id="KW-0479">Metal-binding</keyword>
<dbReference type="EMBL" id="JAPMOS010000004">
    <property type="protein sequence ID" value="KAJ4462186.1"/>
    <property type="molecule type" value="Genomic_DNA"/>
</dbReference>
<proteinExistence type="predicted"/>
<gene>
    <name evidence="6" type="ORF">PAPYR_1371</name>
</gene>
<evidence type="ECO:0000256" key="4">
    <source>
        <dbReference type="ARBA" id="ARBA00023014"/>
    </source>
</evidence>
<evidence type="ECO:0000256" key="5">
    <source>
        <dbReference type="SAM" id="MobiDB-lite"/>
    </source>
</evidence>